<dbReference type="Proteomes" id="UP000279562">
    <property type="component" value="Unassembled WGS sequence"/>
</dbReference>
<dbReference type="Pfam" id="PF13173">
    <property type="entry name" value="AAA_14"/>
    <property type="match status" value="1"/>
</dbReference>
<dbReference type="GO" id="GO:0005524">
    <property type="term" value="F:ATP binding"/>
    <property type="evidence" value="ECO:0007669"/>
    <property type="project" value="UniProtKB-KW"/>
</dbReference>
<evidence type="ECO:0000259" key="2">
    <source>
        <dbReference type="Pfam" id="PF13635"/>
    </source>
</evidence>
<dbReference type="InterPro" id="IPR025420">
    <property type="entry name" value="DUF4143"/>
</dbReference>
<dbReference type="SUPFAM" id="SSF52540">
    <property type="entry name" value="P-loop containing nucleoside triphosphate hydrolases"/>
    <property type="match status" value="1"/>
</dbReference>
<dbReference type="InterPro" id="IPR041682">
    <property type="entry name" value="AAA_14"/>
</dbReference>
<dbReference type="AlphaFoldDB" id="A0A3P2A5V4"/>
<reference evidence="3 4" key="1">
    <citation type="submission" date="2018-11" db="EMBL/GenBank/DDBJ databases">
        <title>Genomes From Bacteria Associated with the Canine Oral Cavity: a Test Case for Automated Genome-Based Taxonomic Assignment.</title>
        <authorList>
            <person name="Coil D.A."/>
            <person name="Jospin G."/>
            <person name="Darling A.E."/>
            <person name="Wallis C."/>
            <person name="Davis I.J."/>
            <person name="Harris S."/>
            <person name="Eisen J.A."/>
            <person name="Holcombe L.J."/>
            <person name="O'Flynn C."/>
        </authorList>
    </citation>
    <scope>NUCLEOTIDE SEQUENCE [LARGE SCALE GENOMIC DNA]</scope>
    <source>
        <strain evidence="3 4">OH1047_COT-310</strain>
    </source>
</reference>
<protein>
    <submittedName>
        <fullName evidence="3">ATP-binding protein</fullName>
    </submittedName>
</protein>
<keyword evidence="3" id="KW-0547">Nucleotide-binding</keyword>
<evidence type="ECO:0000313" key="3">
    <source>
        <dbReference type="EMBL" id="RRD90852.1"/>
    </source>
</evidence>
<accession>A0A3P2A5V4</accession>
<dbReference type="Pfam" id="PF13635">
    <property type="entry name" value="DUF4143"/>
    <property type="match status" value="1"/>
</dbReference>
<dbReference type="InterPro" id="IPR027417">
    <property type="entry name" value="P-loop_NTPase"/>
</dbReference>
<feature type="domain" description="DUF4143" evidence="2">
    <location>
        <begin position="232"/>
        <end position="409"/>
    </location>
</feature>
<keyword evidence="3" id="KW-0067">ATP-binding</keyword>
<dbReference type="PANTHER" id="PTHR33295:SF7">
    <property type="entry name" value="ATPASE"/>
    <property type="match status" value="1"/>
</dbReference>
<proteinExistence type="predicted"/>
<dbReference type="PANTHER" id="PTHR33295">
    <property type="entry name" value="ATPASE"/>
    <property type="match status" value="1"/>
</dbReference>
<dbReference type="EMBL" id="RQYF01000032">
    <property type="protein sequence ID" value="RRD90852.1"/>
    <property type="molecule type" value="Genomic_DNA"/>
</dbReference>
<dbReference type="RefSeq" id="WP_125239251.1">
    <property type="nucleotide sequence ID" value="NZ_RQYF01000032.1"/>
</dbReference>
<keyword evidence="4" id="KW-1185">Reference proteome</keyword>
<feature type="domain" description="AAA" evidence="1">
    <location>
        <begin position="21"/>
        <end position="161"/>
    </location>
</feature>
<evidence type="ECO:0000259" key="1">
    <source>
        <dbReference type="Pfam" id="PF13173"/>
    </source>
</evidence>
<organism evidence="3 4">
    <name type="scientific">Prevotella heparinolytica</name>
    <dbReference type="NCBI Taxonomy" id="28113"/>
    <lineage>
        <taxon>Bacteria</taxon>
        <taxon>Pseudomonadati</taxon>
        <taxon>Bacteroidota</taxon>
        <taxon>Bacteroidia</taxon>
        <taxon>Bacteroidales</taxon>
        <taxon>Bacteroidaceae</taxon>
        <taxon>Bacteroides</taxon>
    </lineage>
</organism>
<name>A0A3P2A5V4_9BACE</name>
<sequence length="456" mass="53241">MKRKIYQKLLDWKQNRKGGTALLIEGARRIGKSYIVEEFARNEYDSYILIDFSKVNPQIMQFFHLYMDDLDTLFLNLQVYFNKKLTPRQSFGEEAHSLIIFDEVQFCPKARAAIKHLVIDHRFDYIETGSLVSIKKNVKDIMLPSEEHAIEMYPMDFEEFLWAMGDETMMPYIRNQFEKQEPMGMFHRKALDYFRQYLIVGGMPQAVAKYVEGRNFKDVDEVKRDILALYRKDIHKYADNQETKVAAIYEEIPGQLQKHEKKFKLAALQNEARMRDYSEAFFWLNDSKIINCCYSSTEPGIGLKLNEERTTLKCYMADTGLLISHAFDERDIVSDELYKKLMFGKLEVNEGMLVENIVAQMLKASGHKLYFYSKSSAAAVEDRMEIDFLIAKPTITSRHNISPIEVKSGSRYTITSLKKFIAKFGKQLSTPYVLHDKDLKKEDGIVYLPLYMTPLL</sequence>
<evidence type="ECO:0000313" key="4">
    <source>
        <dbReference type="Proteomes" id="UP000279562"/>
    </source>
</evidence>
<gene>
    <name evidence="3" type="ORF">EII33_07910</name>
</gene>
<comment type="caution">
    <text evidence="3">The sequence shown here is derived from an EMBL/GenBank/DDBJ whole genome shotgun (WGS) entry which is preliminary data.</text>
</comment>